<evidence type="ECO:0008006" key="4">
    <source>
        <dbReference type="Google" id="ProtNLM"/>
    </source>
</evidence>
<sequence>MASTPIFLIYLTLFLSIACIANSTRVIYVNLKPQLVAGGIIIAPPEKVQCKDNRTPDRSQRCRRIIEF</sequence>
<dbReference type="Proteomes" id="UP001153620">
    <property type="component" value="Chromosome 2"/>
</dbReference>
<name>A0A9N9RTB3_9DIPT</name>
<feature type="signal peptide" evidence="1">
    <location>
        <begin position="1"/>
        <end position="23"/>
    </location>
</feature>
<dbReference type="AlphaFoldDB" id="A0A9N9RTB3"/>
<reference evidence="2" key="1">
    <citation type="submission" date="2022-01" db="EMBL/GenBank/DDBJ databases">
        <authorList>
            <person name="King R."/>
        </authorList>
    </citation>
    <scope>NUCLEOTIDE SEQUENCE</scope>
</reference>
<evidence type="ECO:0000313" key="2">
    <source>
        <dbReference type="EMBL" id="CAG9802658.1"/>
    </source>
</evidence>
<gene>
    <name evidence="2" type="ORF">CHIRRI_LOCUS5564</name>
</gene>
<protein>
    <recommendedName>
        <fullName evidence="4">Transmembrane protein</fullName>
    </recommendedName>
</protein>
<keyword evidence="1" id="KW-0732">Signal</keyword>
<keyword evidence="3" id="KW-1185">Reference proteome</keyword>
<reference evidence="2" key="2">
    <citation type="submission" date="2022-10" db="EMBL/GenBank/DDBJ databases">
        <authorList>
            <consortium name="ENA_rothamsted_submissions"/>
            <consortium name="culmorum"/>
            <person name="King R."/>
        </authorList>
    </citation>
    <scope>NUCLEOTIDE SEQUENCE</scope>
</reference>
<evidence type="ECO:0000256" key="1">
    <source>
        <dbReference type="SAM" id="SignalP"/>
    </source>
</evidence>
<dbReference type="EMBL" id="OU895878">
    <property type="protein sequence ID" value="CAG9802658.1"/>
    <property type="molecule type" value="Genomic_DNA"/>
</dbReference>
<proteinExistence type="predicted"/>
<evidence type="ECO:0000313" key="3">
    <source>
        <dbReference type="Proteomes" id="UP001153620"/>
    </source>
</evidence>
<organism evidence="2 3">
    <name type="scientific">Chironomus riparius</name>
    <dbReference type="NCBI Taxonomy" id="315576"/>
    <lineage>
        <taxon>Eukaryota</taxon>
        <taxon>Metazoa</taxon>
        <taxon>Ecdysozoa</taxon>
        <taxon>Arthropoda</taxon>
        <taxon>Hexapoda</taxon>
        <taxon>Insecta</taxon>
        <taxon>Pterygota</taxon>
        <taxon>Neoptera</taxon>
        <taxon>Endopterygota</taxon>
        <taxon>Diptera</taxon>
        <taxon>Nematocera</taxon>
        <taxon>Chironomoidea</taxon>
        <taxon>Chironomidae</taxon>
        <taxon>Chironominae</taxon>
        <taxon>Chironomus</taxon>
    </lineage>
</organism>
<accession>A0A9N9RTB3</accession>
<feature type="chain" id="PRO_5040275914" description="Transmembrane protein" evidence="1">
    <location>
        <begin position="24"/>
        <end position="68"/>
    </location>
</feature>